<reference evidence="1 2" key="1">
    <citation type="submission" date="2019-01" db="EMBL/GenBank/DDBJ databases">
        <title>Draft genome sequences of three monokaryotic isolates of the white-rot basidiomycete fungus Dichomitus squalens.</title>
        <authorList>
            <consortium name="DOE Joint Genome Institute"/>
            <person name="Lopez S.C."/>
            <person name="Andreopoulos B."/>
            <person name="Pangilinan J."/>
            <person name="Lipzen A."/>
            <person name="Riley R."/>
            <person name="Ahrendt S."/>
            <person name="Ng V."/>
            <person name="Barry K."/>
            <person name="Daum C."/>
            <person name="Grigoriev I.V."/>
            <person name="Hilden K.S."/>
            <person name="Makela M.R."/>
            <person name="de Vries R.P."/>
        </authorList>
    </citation>
    <scope>NUCLEOTIDE SEQUENCE [LARGE SCALE GENOMIC DNA]</scope>
    <source>
        <strain evidence="1 2">CBS 464.89</strain>
    </source>
</reference>
<evidence type="ECO:0000313" key="2">
    <source>
        <dbReference type="Proteomes" id="UP000292082"/>
    </source>
</evidence>
<organism evidence="1 2">
    <name type="scientific">Dichomitus squalens</name>
    <dbReference type="NCBI Taxonomy" id="114155"/>
    <lineage>
        <taxon>Eukaryota</taxon>
        <taxon>Fungi</taxon>
        <taxon>Dikarya</taxon>
        <taxon>Basidiomycota</taxon>
        <taxon>Agaricomycotina</taxon>
        <taxon>Agaricomycetes</taxon>
        <taxon>Polyporales</taxon>
        <taxon>Polyporaceae</taxon>
        <taxon>Dichomitus</taxon>
    </lineage>
</organism>
<accession>A0A4V2K758</accession>
<feature type="non-terminal residue" evidence="1">
    <location>
        <position position="87"/>
    </location>
</feature>
<proteinExistence type="predicted"/>
<sequence length="87" mass="9537">MPAPHAFRSALTLLDVGQGRHTLYVTTPKLIVPSYKAIASLILSNIVRSPVCTLGVVPSRNGHSDAHVVRWTWEARKRARGPHGAFK</sequence>
<protein>
    <submittedName>
        <fullName evidence="1">Uncharacterized protein</fullName>
    </submittedName>
</protein>
<name>A0A4V2K758_9APHY</name>
<dbReference type="Proteomes" id="UP000292082">
    <property type="component" value="Unassembled WGS sequence"/>
</dbReference>
<gene>
    <name evidence="1" type="ORF">BD310DRAFT_935006</name>
</gene>
<keyword evidence="2" id="KW-1185">Reference proteome</keyword>
<evidence type="ECO:0000313" key="1">
    <source>
        <dbReference type="EMBL" id="TBU54848.1"/>
    </source>
</evidence>
<dbReference type="EMBL" id="ML145180">
    <property type="protein sequence ID" value="TBU54848.1"/>
    <property type="molecule type" value="Genomic_DNA"/>
</dbReference>
<dbReference type="AlphaFoldDB" id="A0A4V2K758"/>